<dbReference type="Proteomes" id="UP001501047">
    <property type="component" value="Unassembled WGS sequence"/>
</dbReference>
<dbReference type="InterPro" id="IPR018579">
    <property type="entry name" value="Restrct_endonuc_II_LlaJI"/>
</dbReference>
<organism evidence="1 2">
    <name type="scientific">Clostridium subterminale</name>
    <dbReference type="NCBI Taxonomy" id="1550"/>
    <lineage>
        <taxon>Bacteria</taxon>
        <taxon>Bacillati</taxon>
        <taxon>Bacillota</taxon>
        <taxon>Clostridia</taxon>
        <taxon>Eubacteriales</taxon>
        <taxon>Clostridiaceae</taxon>
        <taxon>Clostridium</taxon>
    </lineage>
</organism>
<sequence>MISKFVREQKRYTQKNLIDIFECPAEKAVNIIKKMKEYGVLKAIKANDAQKSMSDLIDKDIVVADVEVGESEYLYVFTFVGVITVYGRILKCYPKYITSEISPKSELKQILKVLEKYNAKEQIIRMYNDSEESGSFNLLAVMIYLMHDYYENGIYINTQDIIEINGSGDILWDKTINETFTLICNNRPYYTELLTKKRVTDDFDYFKRLHECILSQFTKELKKADLLDLFDIMPVELSDETLDDFGDNEYILYRIQNELNIQFNTRKQLVLKTIYAYASHRSNLSAVDGFSMFGTNSYNLVWERVCAEVMNNQLQNTLGSLSLPKSLHKIYNENATLISLIEKPKWVGIRNDRSLYTKIASDTLIPDLITIYSKDGMCHFVIFDTKYYMLQLEPDKELRGQPGIGDVTKQYLYQLAYKNFIDHHSITSVKNCFLMPTDQPDIIDKGYVSMEILEALELQPIKIRKLPATMMYDYFLKNEKMNIDLLKL</sequence>
<evidence type="ECO:0000313" key="1">
    <source>
        <dbReference type="EMBL" id="GAA0778453.1"/>
    </source>
</evidence>
<reference evidence="1 2" key="1">
    <citation type="journal article" date="2019" name="Int. J. Syst. Evol. Microbiol.">
        <title>The Global Catalogue of Microorganisms (GCM) 10K type strain sequencing project: providing services to taxonomists for standard genome sequencing and annotation.</title>
        <authorList>
            <consortium name="The Broad Institute Genomics Platform"/>
            <consortium name="The Broad Institute Genome Sequencing Center for Infectious Disease"/>
            <person name="Wu L."/>
            <person name="Ma J."/>
        </authorList>
    </citation>
    <scope>NUCLEOTIDE SEQUENCE [LARGE SCALE GENOMIC DNA]</scope>
    <source>
        <strain evidence="1 2">JCM 1417</strain>
    </source>
</reference>
<keyword evidence="1" id="KW-0255">Endonuclease</keyword>
<keyword evidence="2" id="KW-1185">Reference proteome</keyword>
<name>A0ABN1KXT5_CLOSU</name>
<accession>A0ABN1KXT5</accession>
<comment type="caution">
    <text evidence="1">The sequence shown here is derived from an EMBL/GenBank/DDBJ whole genome shotgun (WGS) entry which is preliminary data.</text>
</comment>
<protein>
    <submittedName>
        <fullName evidence="1">LlaJI family restriction endonuclease</fullName>
    </submittedName>
</protein>
<dbReference type="GO" id="GO:0004519">
    <property type="term" value="F:endonuclease activity"/>
    <property type="evidence" value="ECO:0007669"/>
    <property type="project" value="UniProtKB-KW"/>
</dbReference>
<proteinExistence type="predicted"/>
<dbReference type="EMBL" id="BAAACI010000008">
    <property type="protein sequence ID" value="GAA0778453.1"/>
    <property type="molecule type" value="Genomic_DNA"/>
</dbReference>
<dbReference type="RefSeq" id="WP_343827857.1">
    <property type="nucleotide sequence ID" value="NZ_BAAACI010000008.1"/>
</dbReference>
<dbReference type="Pfam" id="PF09563">
    <property type="entry name" value="RE_LlaJI"/>
    <property type="match status" value="2"/>
</dbReference>
<evidence type="ECO:0000313" key="2">
    <source>
        <dbReference type="Proteomes" id="UP001501047"/>
    </source>
</evidence>
<gene>
    <name evidence="1" type="ORF">GCM10008908_35420</name>
</gene>
<keyword evidence="1" id="KW-0378">Hydrolase</keyword>
<keyword evidence="1" id="KW-0540">Nuclease</keyword>